<proteinExistence type="predicted"/>
<evidence type="ECO:0000256" key="1">
    <source>
        <dbReference type="SAM" id="MobiDB-lite"/>
    </source>
</evidence>
<dbReference type="PANTHER" id="PTHR11861:SF8">
    <property type="entry name" value="PKD DOMAIN-CONTAINING PROTEIN"/>
    <property type="match status" value="1"/>
</dbReference>
<feature type="chain" id="PRO_5040149615" evidence="3">
    <location>
        <begin position="21"/>
        <end position="501"/>
    </location>
</feature>
<dbReference type="PANTHER" id="PTHR11861">
    <property type="entry name" value="MELANOCYTE PROTEIN PMEL 17-RELATED"/>
    <property type="match status" value="1"/>
</dbReference>
<evidence type="ECO:0000313" key="5">
    <source>
        <dbReference type="RefSeq" id="XP_011314480.1"/>
    </source>
</evidence>
<gene>
    <name evidence="5" type="primary">LOC105273631</name>
</gene>
<reference evidence="5" key="1">
    <citation type="submission" date="2025-08" db="UniProtKB">
        <authorList>
            <consortium name="RefSeq"/>
        </authorList>
    </citation>
    <scope>IDENTIFICATION</scope>
    <source>
        <strain evidence="5">USDA-PBARC FA_bdor</strain>
        <tissue evidence="5">Whole organism</tissue>
    </source>
</reference>
<dbReference type="RefSeq" id="XP_011314480.1">
    <property type="nucleotide sequence ID" value="XM_011316178.1"/>
</dbReference>
<dbReference type="OrthoDB" id="6381995at2759"/>
<evidence type="ECO:0000256" key="2">
    <source>
        <dbReference type="SAM" id="Phobius"/>
    </source>
</evidence>
<name>A0A9R1TRX2_9HYME</name>
<organism evidence="4 5">
    <name type="scientific">Fopius arisanus</name>
    <dbReference type="NCBI Taxonomy" id="64838"/>
    <lineage>
        <taxon>Eukaryota</taxon>
        <taxon>Metazoa</taxon>
        <taxon>Ecdysozoa</taxon>
        <taxon>Arthropoda</taxon>
        <taxon>Hexapoda</taxon>
        <taxon>Insecta</taxon>
        <taxon>Pterygota</taxon>
        <taxon>Neoptera</taxon>
        <taxon>Endopterygota</taxon>
        <taxon>Hymenoptera</taxon>
        <taxon>Apocrita</taxon>
        <taxon>Ichneumonoidea</taxon>
        <taxon>Braconidae</taxon>
        <taxon>Opiinae</taxon>
        <taxon>Fopius</taxon>
    </lineage>
</organism>
<keyword evidence="3" id="KW-0732">Signal</keyword>
<keyword evidence="4" id="KW-1185">Reference proteome</keyword>
<evidence type="ECO:0000313" key="4">
    <source>
        <dbReference type="Proteomes" id="UP000694866"/>
    </source>
</evidence>
<dbReference type="InterPro" id="IPR045219">
    <property type="entry name" value="PKAT"/>
</dbReference>
<sequence>MWRHYLNIWTALLCVLQVHGFTGYVTLRDDGPTVQGGSIIFRADLYNYDGSRPSGEFRYTWTDNGVPGHSYESPQTENTTSIWKVDYPPAFYPVGEYSVEVIVSQWHLIFWRIEDSQHKRFEITEFLNGNISISQSNHTLTDSYVSSAAESKIKIDMRKNDEDYIIKNATSISTYWFVDCKYYGQTNNFTFGFNFTRPDETKSIEALVIASHEPPTTVPPTTTSTTPIPPSNITTAKPTTTTTSKPTSTLKPSWQNNSSIDLGKNISLPYVCFNSSSVLADPKKTYGYFHRDIYVRAPIRNITVEGTNWIKPWEMLNLSVSCQGSGPFFKCLEVHPGTYNVTGNETCDDGEQITTCNFSIVHFFLKANVYTILVILKNNVSTTVYPLTINIYEVTAKPQLSVIVVPVSCSLAAVVLIVFGIAYYIQSRAKFTVEVADFDFGQNNPDMEYKTFRERLRDSFNSTVSDVRRICNRPRYYGSMNRYNINSTGYKPLTDPTASQT</sequence>
<protein>
    <submittedName>
        <fullName evidence="5">Uncharacterized protein isoform X1</fullName>
    </submittedName>
</protein>
<dbReference type="Proteomes" id="UP000694866">
    <property type="component" value="Unplaced"/>
</dbReference>
<keyword evidence="2" id="KW-0472">Membrane</keyword>
<keyword evidence="2" id="KW-1133">Transmembrane helix</keyword>
<evidence type="ECO:0000256" key="3">
    <source>
        <dbReference type="SAM" id="SignalP"/>
    </source>
</evidence>
<feature type="transmembrane region" description="Helical" evidence="2">
    <location>
        <begin position="400"/>
        <end position="425"/>
    </location>
</feature>
<accession>A0A9R1TRX2</accession>
<feature type="signal peptide" evidence="3">
    <location>
        <begin position="1"/>
        <end position="20"/>
    </location>
</feature>
<dbReference type="AlphaFoldDB" id="A0A9R1TRX2"/>
<feature type="compositionally biased region" description="Low complexity" evidence="1">
    <location>
        <begin position="219"/>
        <end position="252"/>
    </location>
</feature>
<keyword evidence="2" id="KW-0812">Transmembrane</keyword>
<dbReference type="GeneID" id="105273631"/>
<dbReference type="GO" id="GO:0005886">
    <property type="term" value="C:plasma membrane"/>
    <property type="evidence" value="ECO:0007669"/>
    <property type="project" value="TreeGrafter"/>
</dbReference>
<feature type="region of interest" description="Disordered" evidence="1">
    <location>
        <begin position="213"/>
        <end position="252"/>
    </location>
</feature>
<dbReference type="KEGG" id="fas:105273631"/>